<evidence type="ECO:0000256" key="5">
    <source>
        <dbReference type="ARBA" id="ARBA00022960"/>
    </source>
</evidence>
<keyword evidence="10" id="KW-1185">Reference proteome</keyword>
<dbReference type="RefSeq" id="WP_265766549.1">
    <property type="nucleotide sequence ID" value="NZ_JAGGJA010000008.1"/>
</dbReference>
<comment type="subcellular location">
    <subcellularLocation>
        <location evidence="1">Cell membrane</location>
        <topology evidence="1">Multi-pass membrane protein</topology>
    </subcellularLocation>
</comment>
<keyword evidence="5" id="KW-0133">Cell shape</keyword>
<evidence type="ECO:0000256" key="1">
    <source>
        <dbReference type="ARBA" id="ARBA00004651"/>
    </source>
</evidence>
<evidence type="ECO:0000313" key="10">
    <source>
        <dbReference type="Proteomes" id="UP001207918"/>
    </source>
</evidence>
<reference evidence="9 10" key="1">
    <citation type="submission" date="2021-03" db="EMBL/GenBank/DDBJ databases">
        <title>Aliifodinibius sp. nov., a new bacterium isolated from saline soil.</title>
        <authorList>
            <person name="Galisteo C."/>
            <person name="De La Haba R."/>
            <person name="Sanchez-Porro C."/>
            <person name="Ventosa A."/>
        </authorList>
    </citation>
    <scope>NUCLEOTIDE SEQUENCE [LARGE SCALE GENOMIC DNA]</scope>
    <source>
        <strain evidence="9 10">1BSP15-2V2</strain>
    </source>
</reference>
<feature type="transmembrane region" description="Helical" evidence="8">
    <location>
        <begin position="12"/>
        <end position="31"/>
    </location>
</feature>
<proteinExistence type="inferred from homology"/>
<keyword evidence="7 8" id="KW-0472">Membrane</keyword>
<feature type="transmembrane region" description="Helical" evidence="8">
    <location>
        <begin position="51"/>
        <end position="72"/>
    </location>
</feature>
<accession>A0ABT3PPG4</accession>
<evidence type="ECO:0000256" key="2">
    <source>
        <dbReference type="ARBA" id="ARBA00007776"/>
    </source>
</evidence>
<evidence type="ECO:0000256" key="4">
    <source>
        <dbReference type="ARBA" id="ARBA00022692"/>
    </source>
</evidence>
<keyword evidence="6 8" id="KW-1133">Transmembrane helix</keyword>
<evidence type="ECO:0000256" key="6">
    <source>
        <dbReference type="ARBA" id="ARBA00022989"/>
    </source>
</evidence>
<dbReference type="Proteomes" id="UP001207918">
    <property type="component" value="Unassembled WGS sequence"/>
</dbReference>
<evidence type="ECO:0000256" key="7">
    <source>
        <dbReference type="ARBA" id="ARBA00023136"/>
    </source>
</evidence>
<dbReference type="Pfam" id="PF04093">
    <property type="entry name" value="MreD"/>
    <property type="match status" value="1"/>
</dbReference>
<organism evidence="9 10">
    <name type="scientific">Fodinibius salsisoli</name>
    <dbReference type="NCBI Taxonomy" id="2820877"/>
    <lineage>
        <taxon>Bacteria</taxon>
        <taxon>Pseudomonadati</taxon>
        <taxon>Balneolota</taxon>
        <taxon>Balneolia</taxon>
        <taxon>Balneolales</taxon>
        <taxon>Balneolaceae</taxon>
        <taxon>Fodinibius</taxon>
    </lineage>
</organism>
<comment type="caution">
    <text evidence="9">The sequence shown here is derived from an EMBL/GenBank/DDBJ whole genome shotgun (WGS) entry which is preliminary data.</text>
</comment>
<keyword evidence="3" id="KW-1003">Cell membrane</keyword>
<protein>
    <submittedName>
        <fullName evidence="9">Rod shape-determining protein MreD</fullName>
    </submittedName>
</protein>
<evidence type="ECO:0000313" key="9">
    <source>
        <dbReference type="EMBL" id="MCW9707759.1"/>
    </source>
</evidence>
<dbReference type="InterPro" id="IPR007227">
    <property type="entry name" value="Cell_shape_determining_MreD"/>
</dbReference>
<comment type="similarity">
    <text evidence="2">Belongs to the MreD family.</text>
</comment>
<dbReference type="EMBL" id="JAGGJA010000008">
    <property type="protein sequence ID" value="MCW9707759.1"/>
    <property type="molecule type" value="Genomic_DNA"/>
</dbReference>
<keyword evidence="4 8" id="KW-0812">Transmembrane</keyword>
<sequence length="157" mass="17958">MSKKQLTHLGIGLVFLLLQVVLFRHLTVFHAQPDLVLIFLVWYMSRQNRTAALLMAALLGFFQDFLLDLWGLHMFTKTLLVYISHRFIPKTRAITLSIGPVGLTVLLAAFLQNLIFLGLNMFIQNYSAELLFWNHLIGSSLYSAVIASVIYLFRNKS</sequence>
<feature type="transmembrane region" description="Helical" evidence="8">
    <location>
        <begin position="131"/>
        <end position="153"/>
    </location>
</feature>
<evidence type="ECO:0000256" key="3">
    <source>
        <dbReference type="ARBA" id="ARBA00022475"/>
    </source>
</evidence>
<feature type="transmembrane region" description="Helical" evidence="8">
    <location>
        <begin position="93"/>
        <end position="119"/>
    </location>
</feature>
<name>A0ABT3PPG4_9BACT</name>
<gene>
    <name evidence="9" type="primary">mreD</name>
    <name evidence="9" type="ORF">J6I44_12900</name>
</gene>
<dbReference type="NCBIfam" id="TIGR03426">
    <property type="entry name" value="shape_MreD"/>
    <property type="match status" value="1"/>
</dbReference>
<evidence type="ECO:0000256" key="8">
    <source>
        <dbReference type="SAM" id="Phobius"/>
    </source>
</evidence>